<proteinExistence type="predicted"/>
<keyword evidence="3" id="KW-0808">Transferase</keyword>
<dbReference type="SUPFAM" id="SSF53383">
    <property type="entry name" value="PLP-dependent transferases"/>
    <property type="match status" value="1"/>
</dbReference>
<evidence type="ECO:0000313" key="4">
    <source>
        <dbReference type="Proteomes" id="UP000317648"/>
    </source>
</evidence>
<keyword evidence="4" id="KW-1185">Reference proteome</keyword>
<dbReference type="GO" id="GO:0031071">
    <property type="term" value="F:cysteine desulfurase activity"/>
    <property type="evidence" value="ECO:0007669"/>
    <property type="project" value="UniProtKB-EC"/>
</dbReference>
<accession>A0A518E2Y4</accession>
<name>A0A518E2Y4_9BACT</name>
<dbReference type="InterPro" id="IPR015421">
    <property type="entry name" value="PyrdxlP-dep_Trfase_major"/>
</dbReference>
<dbReference type="Gene3D" id="3.40.640.10">
    <property type="entry name" value="Type I PLP-dependent aspartate aminotransferase-like (Major domain)"/>
    <property type="match status" value="1"/>
</dbReference>
<protein>
    <submittedName>
        <fullName evidence="3">Putative cysteine desulfurase</fullName>
        <ecNumber evidence="3">2.8.1.7</ecNumber>
    </submittedName>
</protein>
<dbReference type="Pfam" id="PF00266">
    <property type="entry name" value="Aminotran_5"/>
    <property type="match status" value="1"/>
</dbReference>
<dbReference type="InterPro" id="IPR000192">
    <property type="entry name" value="Aminotrans_V_dom"/>
</dbReference>
<dbReference type="KEGG" id="lcre:Pla8534_63230"/>
<dbReference type="RefSeq" id="WP_145057724.1">
    <property type="nucleotide sequence ID" value="NZ_CP036433.1"/>
</dbReference>
<dbReference type="AlphaFoldDB" id="A0A518E2Y4"/>
<evidence type="ECO:0000256" key="1">
    <source>
        <dbReference type="ARBA" id="ARBA00022898"/>
    </source>
</evidence>
<keyword evidence="1" id="KW-0663">Pyridoxal phosphate</keyword>
<gene>
    <name evidence="3" type="primary">csd_4</name>
    <name evidence="3" type="ORF">Pla8534_63230</name>
</gene>
<dbReference type="Gene3D" id="3.90.1150.10">
    <property type="entry name" value="Aspartate Aminotransferase, domain 1"/>
    <property type="match status" value="1"/>
</dbReference>
<dbReference type="InterPro" id="IPR015424">
    <property type="entry name" value="PyrdxlP-dep_Trfase"/>
</dbReference>
<dbReference type="EMBL" id="CP036433">
    <property type="protein sequence ID" value="QDU98455.1"/>
    <property type="molecule type" value="Genomic_DNA"/>
</dbReference>
<organism evidence="3 4">
    <name type="scientific">Lignipirellula cremea</name>
    <dbReference type="NCBI Taxonomy" id="2528010"/>
    <lineage>
        <taxon>Bacteria</taxon>
        <taxon>Pseudomonadati</taxon>
        <taxon>Planctomycetota</taxon>
        <taxon>Planctomycetia</taxon>
        <taxon>Pirellulales</taxon>
        <taxon>Pirellulaceae</taxon>
        <taxon>Lignipirellula</taxon>
    </lineage>
</organism>
<evidence type="ECO:0000313" key="3">
    <source>
        <dbReference type="EMBL" id="QDU98455.1"/>
    </source>
</evidence>
<sequence length="386" mass="42055">MHTPWTDFREQMPVTQNWAYFDHAAVAPLCGPARSAISTWLVEASEQGDTCWPQWEQTAQQTRQTAAAMLGADAAEIAITPNTTAGLALVAEGFPWQSGDNVVTLENEFPSNLYPWMNLARQGVEARTVAVEQGRADVQRILDACDDRTRLISVSWVGYASGWRFTSADLRALVDGAHRRGALFLLDAIQGLGVFPLDVRQTGIDFLAADGHKWMLGPEGAGLFYLRREHLETLRPLGVGWNSVRQSHDFGRVELNLRETAERYEGGTRNMSGAIGLGASLQLLAGKGLTPQASPVAERVLELADDAHQRLTAAGAEMLSPHDGEHRSGILTFRLGDEDPAAQRRRCLDQGVVLSCRGGGLRISPHAYNNAADLDRLLAALQQPAS</sequence>
<feature type="domain" description="Aminotransferase class V" evidence="2">
    <location>
        <begin position="20"/>
        <end position="377"/>
    </location>
</feature>
<dbReference type="InterPro" id="IPR015422">
    <property type="entry name" value="PyrdxlP-dep_Trfase_small"/>
</dbReference>
<dbReference type="EC" id="2.8.1.7" evidence="3"/>
<dbReference type="Proteomes" id="UP000317648">
    <property type="component" value="Chromosome"/>
</dbReference>
<dbReference type="OrthoDB" id="9804366at2"/>
<reference evidence="3 4" key="1">
    <citation type="submission" date="2019-02" db="EMBL/GenBank/DDBJ databases">
        <title>Deep-cultivation of Planctomycetes and their phenomic and genomic characterization uncovers novel biology.</title>
        <authorList>
            <person name="Wiegand S."/>
            <person name="Jogler M."/>
            <person name="Boedeker C."/>
            <person name="Pinto D."/>
            <person name="Vollmers J."/>
            <person name="Rivas-Marin E."/>
            <person name="Kohn T."/>
            <person name="Peeters S.H."/>
            <person name="Heuer A."/>
            <person name="Rast P."/>
            <person name="Oberbeckmann S."/>
            <person name="Bunk B."/>
            <person name="Jeske O."/>
            <person name="Meyerdierks A."/>
            <person name="Storesund J.E."/>
            <person name="Kallscheuer N."/>
            <person name="Luecker S."/>
            <person name="Lage O.M."/>
            <person name="Pohl T."/>
            <person name="Merkel B.J."/>
            <person name="Hornburger P."/>
            <person name="Mueller R.-W."/>
            <person name="Bruemmer F."/>
            <person name="Labrenz M."/>
            <person name="Spormann A.M."/>
            <person name="Op den Camp H."/>
            <person name="Overmann J."/>
            <person name="Amann R."/>
            <person name="Jetten M.S.M."/>
            <person name="Mascher T."/>
            <person name="Medema M.H."/>
            <person name="Devos D.P."/>
            <person name="Kaster A.-K."/>
            <person name="Ovreas L."/>
            <person name="Rohde M."/>
            <person name="Galperin M.Y."/>
            <person name="Jogler C."/>
        </authorList>
    </citation>
    <scope>NUCLEOTIDE SEQUENCE [LARGE SCALE GENOMIC DNA]</scope>
    <source>
        <strain evidence="3 4">Pla85_3_4</strain>
    </source>
</reference>
<dbReference type="PANTHER" id="PTHR43586">
    <property type="entry name" value="CYSTEINE DESULFURASE"/>
    <property type="match status" value="1"/>
</dbReference>
<dbReference type="PANTHER" id="PTHR43586:SF15">
    <property type="entry name" value="BLR3095 PROTEIN"/>
    <property type="match status" value="1"/>
</dbReference>
<evidence type="ECO:0000259" key="2">
    <source>
        <dbReference type="Pfam" id="PF00266"/>
    </source>
</evidence>